<evidence type="ECO:0000259" key="9">
    <source>
        <dbReference type="PROSITE" id="PS51733"/>
    </source>
</evidence>
<dbReference type="InterPro" id="IPR045864">
    <property type="entry name" value="aa-tRNA-synth_II/BPL/LPL"/>
</dbReference>
<keyword evidence="11" id="KW-1185">Reference proteome</keyword>
<proteinExistence type="inferred from homology"/>
<sequence>MILRHIHLPACTSYSHAAALQHRLVTSLLAHKASPHTLPAPPPPTIITAQFHPVYTCGRREIGTVSPAQREYLTEQTPLGRADFVEALRGGQTTFHGPGQLIAYPIIDLKRHHITPRCYVRLLENSVMDVCRSFGVETCTTEHPGVWVDDMHKICAVGVHLRRNVTSHGVGLNVDTDMGWFERIVGCGLEGKRTTSLLLQGVNVAGGVEEVGAGFVRMFAKRMGGVKDIVRVGEGNDVDGAS</sequence>
<dbReference type="PROSITE" id="PS51733">
    <property type="entry name" value="BPL_LPL_CATALYTIC"/>
    <property type="match status" value="1"/>
</dbReference>
<dbReference type="EC" id="2.3.1.181" evidence="3"/>
<reference evidence="10 11" key="1">
    <citation type="journal article" date="2012" name="PLoS Pathog.">
        <title>Diverse lifestyles and strategies of plant pathogenesis encoded in the genomes of eighteen Dothideomycetes fungi.</title>
        <authorList>
            <person name="Ohm R.A."/>
            <person name="Feau N."/>
            <person name="Henrissat B."/>
            <person name="Schoch C.L."/>
            <person name="Horwitz B.A."/>
            <person name="Barry K.W."/>
            <person name="Condon B.J."/>
            <person name="Copeland A.C."/>
            <person name="Dhillon B."/>
            <person name="Glaser F."/>
            <person name="Hesse C.N."/>
            <person name="Kosti I."/>
            <person name="LaButti K."/>
            <person name="Lindquist E.A."/>
            <person name="Lucas S."/>
            <person name="Salamov A.A."/>
            <person name="Bradshaw R.E."/>
            <person name="Ciuffetti L."/>
            <person name="Hamelin R.C."/>
            <person name="Kema G.H.J."/>
            <person name="Lawrence C."/>
            <person name="Scott J.A."/>
            <person name="Spatafora J.W."/>
            <person name="Turgeon B.G."/>
            <person name="de Wit P.J.G.M."/>
            <person name="Zhong S."/>
            <person name="Goodwin S.B."/>
            <person name="Grigoriev I.V."/>
        </authorList>
    </citation>
    <scope>NUCLEOTIDE SEQUENCE [LARGE SCALE GENOMIC DNA]</scope>
    <source>
        <strain evidence="10 11">SO2202</strain>
    </source>
</reference>
<dbReference type="Pfam" id="PF21948">
    <property type="entry name" value="LplA-B_cat"/>
    <property type="match status" value="1"/>
</dbReference>
<dbReference type="SUPFAM" id="SSF55681">
    <property type="entry name" value="Class II aaRS and biotin synthetases"/>
    <property type="match status" value="1"/>
</dbReference>
<name>M3ARV2_SPHMS</name>
<evidence type="ECO:0000313" key="10">
    <source>
        <dbReference type="EMBL" id="EMF08229.1"/>
    </source>
</evidence>
<evidence type="ECO:0000256" key="7">
    <source>
        <dbReference type="PIRSR" id="PIRSR016262-2"/>
    </source>
</evidence>
<protein>
    <recommendedName>
        <fullName evidence="3">lipoyl(octanoyl) transferase</fullName>
        <ecNumber evidence="3">2.3.1.181</ecNumber>
    </recommendedName>
</protein>
<dbReference type="AlphaFoldDB" id="M3ARV2"/>
<evidence type="ECO:0000256" key="2">
    <source>
        <dbReference type="ARBA" id="ARBA00007907"/>
    </source>
</evidence>
<dbReference type="GO" id="GO:0033819">
    <property type="term" value="F:lipoyl(octanoyl) transferase activity"/>
    <property type="evidence" value="ECO:0007669"/>
    <property type="project" value="UniProtKB-EC"/>
</dbReference>
<feature type="binding site" evidence="7">
    <location>
        <begin position="169"/>
        <end position="171"/>
    </location>
    <ligand>
        <name>substrate</name>
    </ligand>
</feature>
<dbReference type="OrthoDB" id="19908at2759"/>
<keyword evidence="4 10" id="KW-0808">Transferase</keyword>
<comment type="pathway">
    <text evidence="1">Protein modification; protein lipoylation via endogenous pathway; protein N(6)-(lipoyl)lysine from octanoyl-[acyl-carrier-protein]: step 1/2.</text>
</comment>
<evidence type="ECO:0000256" key="3">
    <source>
        <dbReference type="ARBA" id="ARBA00012334"/>
    </source>
</evidence>
<dbReference type="eggNOG" id="KOG0325">
    <property type="taxonomic scope" value="Eukaryota"/>
</dbReference>
<feature type="site" description="Lowers pKa of active site Cys" evidence="8">
    <location>
        <position position="153"/>
    </location>
</feature>
<gene>
    <name evidence="10" type="ORF">SEPMUDRAFT_137004</name>
</gene>
<dbReference type="InterPro" id="IPR000544">
    <property type="entry name" value="Octanoyltransferase"/>
</dbReference>
<dbReference type="NCBIfam" id="TIGR00214">
    <property type="entry name" value="lipB"/>
    <property type="match status" value="1"/>
</dbReference>
<feature type="active site" description="Acyl-thioester intermediate" evidence="6">
    <location>
        <position position="187"/>
    </location>
</feature>
<dbReference type="PIRSF" id="PIRSF016262">
    <property type="entry name" value="LPLase"/>
    <property type="match status" value="1"/>
</dbReference>
<feature type="non-terminal residue" evidence="10">
    <location>
        <position position="1"/>
    </location>
</feature>
<dbReference type="PANTHER" id="PTHR10993">
    <property type="entry name" value="OCTANOYLTRANSFERASE"/>
    <property type="match status" value="1"/>
</dbReference>
<evidence type="ECO:0000256" key="4">
    <source>
        <dbReference type="ARBA" id="ARBA00022679"/>
    </source>
</evidence>
<feature type="binding site" evidence="7">
    <location>
        <begin position="89"/>
        <end position="96"/>
    </location>
    <ligand>
        <name>substrate</name>
    </ligand>
</feature>
<dbReference type="InterPro" id="IPR004143">
    <property type="entry name" value="BPL_LPL_catalytic"/>
</dbReference>
<dbReference type="GeneID" id="27899958"/>
<organism evidence="10 11">
    <name type="scientific">Sphaerulina musiva (strain SO2202)</name>
    <name type="common">Poplar stem canker fungus</name>
    <name type="synonym">Septoria musiva</name>
    <dbReference type="NCBI Taxonomy" id="692275"/>
    <lineage>
        <taxon>Eukaryota</taxon>
        <taxon>Fungi</taxon>
        <taxon>Dikarya</taxon>
        <taxon>Ascomycota</taxon>
        <taxon>Pezizomycotina</taxon>
        <taxon>Dothideomycetes</taxon>
        <taxon>Dothideomycetidae</taxon>
        <taxon>Mycosphaerellales</taxon>
        <taxon>Mycosphaerellaceae</taxon>
        <taxon>Sphaerulina</taxon>
    </lineage>
</organism>
<dbReference type="EMBL" id="KB456272">
    <property type="protein sequence ID" value="EMF08229.1"/>
    <property type="molecule type" value="Genomic_DNA"/>
</dbReference>
<evidence type="ECO:0000256" key="5">
    <source>
        <dbReference type="ARBA" id="ARBA00023315"/>
    </source>
</evidence>
<dbReference type="UniPathway" id="UPA00538">
    <property type="reaction ID" value="UER00592"/>
</dbReference>
<dbReference type="OMA" id="TEEPMWY"/>
<dbReference type="RefSeq" id="XP_016756350.1">
    <property type="nucleotide sequence ID" value="XM_016902821.1"/>
</dbReference>
<dbReference type="STRING" id="692275.M3ARV2"/>
<dbReference type="GO" id="GO:0009249">
    <property type="term" value="P:protein lipoylation"/>
    <property type="evidence" value="ECO:0007669"/>
    <property type="project" value="InterPro"/>
</dbReference>
<evidence type="ECO:0000313" key="11">
    <source>
        <dbReference type="Proteomes" id="UP000016931"/>
    </source>
</evidence>
<dbReference type="PROSITE" id="PS01313">
    <property type="entry name" value="LIPB"/>
    <property type="match status" value="1"/>
</dbReference>
<evidence type="ECO:0000256" key="1">
    <source>
        <dbReference type="ARBA" id="ARBA00004821"/>
    </source>
</evidence>
<evidence type="ECO:0000256" key="8">
    <source>
        <dbReference type="PIRSR" id="PIRSR016262-3"/>
    </source>
</evidence>
<keyword evidence="5" id="KW-0012">Acyltransferase</keyword>
<dbReference type="InterPro" id="IPR020605">
    <property type="entry name" value="Octanoyltransferase_CS"/>
</dbReference>
<dbReference type="Gene3D" id="3.30.930.10">
    <property type="entry name" value="Bira Bifunctional Protein, Domain 2"/>
    <property type="match status" value="1"/>
</dbReference>
<dbReference type="PANTHER" id="PTHR10993:SF7">
    <property type="entry name" value="LIPOYLTRANSFERASE 2, MITOCHONDRIAL-RELATED"/>
    <property type="match status" value="1"/>
</dbReference>
<feature type="binding site" evidence="7">
    <location>
        <begin position="156"/>
        <end position="158"/>
    </location>
    <ligand>
        <name>substrate</name>
    </ligand>
</feature>
<dbReference type="Proteomes" id="UP000016931">
    <property type="component" value="Unassembled WGS sequence"/>
</dbReference>
<comment type="similarity">
    <text evidence="2">Belongs to the LipB family.</text>
</comment>
<evidence type="ECO:0000256" key="6">
    <source>
        <dbReference type="PIRSR" id="PIRSR016262-1"/>
    </source>
</evidence>
<dbReference type="CDD" id="cd16444">
    <property type="entry name" value="LipB"/>
    <property type="match status" value="1"/>
</dbReference>
<dbReference type="HOGENOM" id="CLU_035168_1_2_1"/>
<accession>M3ARV2</accession>
<feature type="domain" description="BPL/LPL catalytic" evidence="9">
    <location>
        <begin position="40"/>
        <end position="223"/>
    </location>
</feature>